<protein>
    <submittedName>
        <fullName evidence="2">Uncharacterized protein</fullName>
    </submittedName>
</protein>
<accession>A0AAE0F4L1</accession>
<evidence type="ECO:0000256" key="1">
    <source>
        <dbReference type="SAM" id="MobiDB-lite"/>
    </source>
</evidence>
<feature type="compositionally biased region" description="Basic and acidic residues" evidence="1">
    <location>
        <begin position="106"/>
        <end position="121"/>
    </location>
</feature>
<dbReference type="Proteomes" id="UP001190700">
    <property type="component" value="Unassembled WGS sequence"/>
</dbReference>
<keyword evidence="3" id="KW-1185">Reference proteome</keyword>
<reference evidence="2 3" key="1">
    <citation type="journal article" date="2015" name="Genome Biol. Evol.">
        <title>Comparative Genomics of a Bacterivorous Green Alga Reveals Evolutionary Causalities and Consequences of Phago-Mixotrophic Mode of Nutrition.</title>
        <authorList>
            <person name="Burns J.A."/>
            <person name="Paasch A."/>
            <person name="Narechania A."/>
            <person name="Kim E."/>
        </authorList>
    </citation>
    <scope>NUCLEOTIDE SEQUENCE [LARGE SCALE GENOMIC DNA]</scope>
    <source>
        <strain evidence="2 3">PLY_AMNH</strain>
    </source>
</reference>
<dbReference type="AlphaFoldDB" id="A0AAE0F4L1"/>
<comment type="caution">
    <text evidence="2">The sequence shown here is derived from an EMBL/GenBank/DDBJ whole genome shotgun (WGS) entry which is preliminary data.</text>
</comment>
<evidence type="ECO:0000313" key="3">
    <source>
        <dbReference type="Proteomes" id="UP001190700"/>
    </source>
</evidence>
<sequence length="127" mass="14373">MPFGAQSAGNLLPSYVQGAHYGGIGLSGVAATPGVLTPQLELLYRHQQLQQQLVQQYELSVMHQQLQLQPRQLQSDFSRQARVPTSRAQPQPRLVRPRGLQPLATERQHLSPRPDHGERDEKRRRRG</sequence>
<organism evidence="2 3">
    <name type="scientific">Cymbomonas tetramitiformis</name>
    <dbReference type="NCBI Taxonomy" id="36881"/>
    <lineage>
        <taxon>Eukaryota</taxon>
        <taxon>Viridiplantae</taxon>
        <taxon>Chlorophyta</taxon>
        <taxon>Pyramimonadophyceae</taxon>
        <taxon>Pyramimonadales</taxon>
        <taxon>Pyramimonadaceae</taxon>
        <taxon>Cymbomonas</taxon>
    </lineage>
</organism>
<feature type="region of interest" description="Disordered" evidence="1">
    <location>
        <begin position="71"/>
        <end position="127"/>
    </location>
</feature>
<name>A0AAE0F4L1_9CHLO</name>
<evidence type="ECO:0000313" key="2">
    <source>
        <dbReference type="EMBL" id="KAK3251152.1"/>
    </source>
</evidence>
<dbReference type="EMBL" id="LGRX02026236">
    <property type="protein sequence ID" value="KAK3251152.1"/>
    <property type="molecule type" value="Genomic_DNA"/>
</dbReference>
<gene>
    <name evidence="2" type="ORF">CYMTET_39504</name>
</gene>
<proteinExistence type="predicted"/>